<dbReference type="Proteomes" id="UP000000268">
    <property type="component" value="Chromosome"/>
</dbReference>
<gene>
    <name evidence="1" type="ordered locus">AM1_5773</name>
</gene>
<protein>
    <submittedName>
        <fullName evidence="1">Uncharacterized protein</fullName>
    </submittedName>
</protein>
<dbReference type="Gene3D" id="3.40.50.2000">
    <property type="entry name" value="Glycogen Phosphorylase B"/>
    <property type="match status" value="2"/>
</dbReference>
<dbReference type="EMBL" id="CP000828">
    <property type="protein sequence ID" value="ABW30718.1"/>
    <property type="molecule type" value="Genomic_DNA"/>
</dbReference>
<accession>B0BZH3</accession>
<dbReference type="AlphaFoldDB" id="B0BZH3"/>
<reference evidence="1 2" key="1">
    <citation type="journal article" date="2008" name="Proc. Natl. Acad. Sci. U.S.A.">
        <title>Niche adaptation and genome expansion in the chlorophyll d-producing cyanobacterium Acaryochloris marina.</title>
        <authorList>
            <person name="Swingley W.D."/>
            <person name="Chen M."/>
            <person name="Cheung P.C."/>
            <person name="Conrad A.L."/>
            <person name="Dejesa L.C."/>
            <person name="Hao J."/>
            <person name="Honchak B.M."/>
            <person name="Karbach L.E."/>
            <person name="Kurdoglu A."/>
            <person name="Lahiri S."/>
            <person name="Mastrian S.D."/>
            <person name="Miyashita H."/>
            <person name="Page L."/>
            <person name="Ramakrishna P."/>
            <person name="Satoh S."/>
            <person name="Sattley W.M."/>
            <person name="Shimada Y."/>
            <person name="Taylor H.L."/>
            <person name="Tomo T."/>
            <person name="Tsuchiya T."/>
            <person name="Wang Z.T."/>
            <person name="Raymond J."/>
            <person name="Mimuro M."/>
            <person name="Blankenship R.E."/>
            <person name="Touchman J.W."/>
        </authorList>
    </citation>
    <scope>NUCLEOTIDE SEQUENCE [LARGE SCALE GENOMIC DNA]</scope>
    <source>
        <strain evidence="2">MBIC 11017</strain>
    </source>
</reference>
<dbReference type="CDD" id="cd03801">
    <property type="entry name" value="GT4_PimA-like"/>
    <property type="match status" value="1"/>
</dbReference>
<dbReference type="KEGG" id="amr:AM1_5773"/>
<name>B0BZH3_ACAM1</name>
<keyword evidence="2" id="KW-1185">Reference proteome</keyword>
<dbReference type="eggNOG" id="COG0438">
    <property type="taxonomic scope" value="Bacteria"/>
</dbReference>
<dbReference type="SUPFAM" id="SSF53756">
    <property type="entry name" value="UDP-Glycosyltransferase/glycogen phosphorylase"/>
    <property type="match status" value="1"/>
</dbReference>
<dbReference type="OrthoDB" id="9802525at2"/>
<dbReference type="HOGENOM" id="CLU_063441_0_0_3"/>
<sequence length="388" mass="45385">MRGLYLSNIDPKKSIGYMSKIFGQINGFHQLGYHVDFICFNDDFKVSLITYDIELQKNKVSLLIDQPNNNILQRRYSLIKASLNYLKENKIDFLYLRYPRSEPLFLYFLYQVKQNLPNCIILSEFPTYPYDEEYKRLISFKEKIVHFLDKVTRNYLKNFINKIVSINYNKPIYGIDVISIDNGIDINKYSPIIDSPKKLDIIQIICVANASYWHGLDRVLLGLNEYYSLVEAYSPKVYFHIVSPPTYYIDELRKISNTKNLSHCVFFHGSKKGMELDSLFLECHLAIGVLGGHRKGLKIMSPLKNREYCARGVPFVFSHTDPDFSEDFEYCLKIDSCDNPLNIQMLIEYANKLSTDKEIPNKMRNYAYKNLDWSVKLKPVQTYLVSAN</sequence>
<dbReference type="STRING" id="329726.AM1_5773"/>
<proteinExistence type="predicted"/>
<evidence type="ECO:0000313" key="1">
    <source>
        <dbReference type="EMBL" id="ABW30718.1"/>
    </source>
</evidence>
<dbReference type="RefSeq" id="WP_012165932.1">
    <property type="nucleotide sequence ID" value="NC_009925.1"/>
</dbReference>
<organism evidence="1 2">
    <name type="scientific">Acaryochloris marina (strain MBIC 11017)</name>
    <dbReference type="NCBI Taxonomy" id="329726"/>
    <lineage>
        <taxon>Bacteria</taxon>
        <taxon>Bacillati</taxon>
        <taxon>Cyanobacteriota</taxon>
        <taxon>Cyanophyceae</taxon>
        <taxon>Acaryochloridales</taxon>
        <taxon>Acaryochloridaceae</taxon>
        <taxon>Acaryochloris</taxon>
    </lineage>
</organism>
<evidence type="ECO:0000313" key="2">
    <source>
        <dbReference type="Proteomes" id="UP000000268"/>
    </source>
</evidence>